<sequence>MALNFNVRIQDALRYLQEQLELNGNTILKRWKKKTIAERASFLLNIDPSMWKTQWSDVQLYSDSEDARMAMFWDAWKPWVKEELHSHMSLGDLRGILLLESQQNLLCFLRTWVEKLLEGFIRQGADTQSERLKILFDNPLTSSTITCLRSFRPSSVFLNQPFSAQPLFDIGTLCSIGTLQKTLVGDHLACLQTDAKYMRKHIADILKGETGDLVWQENKSGMVGQWIMKDAARFLSWDRICEEAGRLQELHSIYQGDISTEEPLPTAYRKALAGLNALLLEEARWRCAFLERTLPTRPGFRKHYKLVWNQRKGYVKCKTAQADAFEHCATTFSTDRLEFCLRVLVQDPWMNPGFWDPEADCSERLGRRFDPSVICAMLNQHLEESYKQGLKEEISRLDQILYDSYTDLYAIFHTMSMLRLHQPTFKPKHVRSILPQRLGDMLKRNCIVTPK</sequence>
<protein>
    <submittedName>
        <fullName evidence="1">Uncharacterized protein</fullName>
    </submittedName>
</protein>
<evidence type="ECO:0000313" key="1">
    <source>
        <dbReference type="EMBL" id="CZT01353.1"/>
    </source>
</evidence>
<dbReference type="OrthoDB" id="2922289at2759"/>
<evidence type="ECO:0000313" key="2">
    <source>
        <dbReference type="Proteomes" id="UP000178912"/>
    </source>
</evidence>
<dbReference type="AlphaFoldDB" id="A0A1E1KTG8"/>
<organism evidence="1 2">
    <name type="scientific">Rhynchosporium agropyri</name>
    <dbReference type="NCBI Taxonomy" id="914238"/>
    <lineage>
        <taxon>Eukaryota</taxon>
        <taxon>Fungi</taxon>
        <taxon>Dikarya</taxon>
        <taxon>Ascomycota</taxon>
        <taxon>Pezizomycotina</taxon>
        <taxon>Leotiomycetes</taxon>
        <taxon>Helotiales</taxon>
        <taxon>Ploettnerulaceae</taxon>
        <taxon>Rhynchosporium</taxon>
    </lineage>
</organism>
<keyword evidence="2" id="KW-1185">Reference proteome</keyword>
<reference evidence="2" key="1">
    <citation type="submission" date="2016-03" db="EMBL/GenBank/DDBJ databases">
        <authorList>
            <person name="Guldener U."/>
        </authorList>
    </citation>
    <scope>NUCLEOTIDE SEQUENCE [LARGE SCALE GENOMIC DNA]</scope>
    <source>
        <strain evidence="2">04CH-RAC-A.6.1</strain>
    </source>
</reference>
<proteinExistence type="predicted"/>
<gene>
    <name evidence="1" type="ORF">RAG0_09029</name>
</gene>
<name>A0A1E1KTG8_9HELO</name>
<dbReference type="Proteomes" id="UP000178912">
    <property type="component" value="Unassembled WGS sequence"/>
</dbReference>
<dbReference type="EMBL" id="FJUX01000051">
    <property type="protein sequence ID" value="CZT01353.1"/>
    <property type="molecule type" value="Genomic_DNA"/>
</dbReference>
<accession>A0A1E1KTG8</accession>